<protein>
    <submittedName>
        <fullName evidence="1">RCG57248</fullName>
    </submittedName>
</protein>
<gene>
    <name evidence="1" type="ORF">rCG_57248</name>
</gene>
<proteinExistence type="predicted"/>
<name>A6KPJ8_RAT</name>
<evidence type="ECO:0000313" key="1">
    <source>
        <dbReference type="EMBL" id="EDL83967.1"/>
    </source>
</evidence>
<dbReference type="EMBL" id="CH474079">
    <property type="protein sequence ID" value="EDL83967.1"/>
    <property type="molecule type" value="Genomic_DNA"/>
</dbReference>
<reference evidence="1 2" key="1">
    <citation type="submission" date="2005-09" db="EMBL/GenBank/DDBJ databases">
        <authorList>
            <person name="Mural R.J."/>
            <person name="Li P.W."/>
            <person name="Adams M.D."/>
            <person name="Amanatides P.G."/>
            <person name="Baden-Tillson H."/>
            <person name="Barnstead M."/>
            <person name="Chin S.H."/>
            <person name="Dew I."/>
            <person name="Evans C.A."/>
            <person name="Ferriera S."/>
            <person name="Flanigan M."/>
            <person name="Fosler C."/>
            <person name="Glodek A."/>
            <person name="Gu Z."/>
            <person name="Holt R.A."/>
            <person name="Jennings D."/>
            <person name="Kraft C.L."/>
            <person name="Lu F."/>
            <person name="Nguyen T."/>
            <person name="Nusskern D.R."/>
            <person name="Pfannkoch C.M."/>
            <person name="Sitter C."/>
            <person name="Sutton G.G."/>
            <person name="Venter J.C."/>
            <person name="Wang Z."/>
            <person name="Woodage T."/>
            <person name="Zheng X.H."/>
            <person name="Zhong F."/>
        </authorList>
    </citation>
    <scope>NUCLEOTIDE SEQUENCE [LARGE SCALE GENOMIC DNA]</scope>
    <source>
        <strain>BN</strain>
        <strain evidence="2">Sprague-Dawley</strain>
    </source>
</reference>
<organism evidence="1 2">
    <name type="scientific">Rattus norvegicus</name>
    <name type="common">Rat</name>
    <dbReference type="NCBI Taxonomy" id="10116"/>
    <lineage>
        <taxon>Eukaryota</taxon>
        <taxon>Metazoa</taxon>
        <taxon>Chordata</taxon>
        <taxon>Craniata</taxon>
        <taxon>Vertebrata</taxon>
        <taxon>Euteleostomi</taxon>
        <taxon>Mammalia</taxon>
        <taxon>Eutheria</taxon>
        <taxon>Euarchontoglires</taxon>
        <taxon>Glires</taxon>
        <taxon>Rodentia</taxon>
        <taxon>Myomorpha</taxon>
        <taxon>Muroidea</taxon>
        <taxon>Muridae</taxon>
        <taxon>Murinae</taxon>
        <taxon>Rattus</taxon>
    </lineage>
</organism>
<dbReference type="Proteomes" id="UP000234681">
    <property type="component" value="Chromosome 14"/>
</dbReference>
<accession>A6KPJ8</accession>
<evidence type="ECO:0000313" key="2">
    <source>
        <dbReference type="Proteomes" id="UP000234681"/>
    </source>
</evidence>
<sequence length="107" mass="11707">MKSCLGGVEKLSLDLSGSCLQPVLLAQLYSSLPSTNLRSTPYQAASATLSYDPERKHSLDQDQTRPEVSIFGRLNQAKPQCLDTSAKAWITIQGEMSPLNQEPTLLQ</sequence>
<dbReference type="AlphaFoldDB" id="A6KPJ8"/>